<evidence type="ECO:0000256" key="3">
    <source>
        <dbReference type="ARBA" id="ARBA00022692"/>
    </source>
</evidence>
<evidence type="ECO:0000256" key="6">
    <source>
        <dbReference type="ARBA" id="ARBA00023136"/>
    </source>
</evidence>
<dbReference type="OMA" id="TEHLEMN"/>
<feature type="transmembrane region" description="Helical" evidence="7">
    <location>
        <begin position="82"/>
        <end position="104"/>
    </location>
</feature>
<protein>
    <recommendedName>
        <fullName evidence="10">Ninjurin-2</fullName>
    </recommendedName>
</protein>
<dbReference type="PANTHER" id="PTHR12316">
    <property type="entry name" value="NINJURIN-RELATED"/>
    <property type="match status" value="1"/>
</dbReference>
<evidence type="ECO:0008006" key="10">
    <source>
        <dbReference type="Google" id="ProtNLM"/>
    </source>
</evidence>
<organism evidence="8 9">
    <name type="scientific">Rhipicephalus sanguineus</name>
    <name type="common">Brown dog tick</name>
    <name type="synonym">Ixodes sanguineus</name>
    <dbReference type="NCBI Taxonomy" id="34632"/>
    <lineage>
        <taxon>Eukaryota</taxon>
        <taxon>Metazoa</taxon>
        <taxon>Ecdysozoa</taxon>
        <taxon>Arthropoda</taxon>
        <taxon>Chelicerata</taxon>
        <taxon>Arachnida</taxon>
        <taxon>Acari</taxon>
        <taxon>Parasitiformes</taxon>
        <taxon>Ixodida</taxon>
        <taxon>Ixodoidea</taxon>
        <taxon>Ixodidae</taxon>
        <taxon>Rhipicephalinae</taxon>
        <taxon>Rhipicephalus</taxon>
        <taxon>Rhipicephalus</taxon>
    </lineage>
</organism>
<dbReference type="EMBL" id="JABSTV010001246">
    <property type="protein sequence ID" value="KAH7975927.1"/>
    <property type="molecule type" value="Genomic_DNA"/>
</dbReference>
<comment type="caution">
    <text evidence="8">The sequence shown here is derived from an EMBL/GenBank/DDBJ whole genome shotgun (WGS) entry which is preliminary data.</text>
</comment>
<dbReference type="PANTHER" id="PTHR12316:SF17">
    <property type="entry name" value="NINJURIN C, ISOFORM D"/>
    <property type="match status" value="1"/>
</dbReference>
<gene>
    <name evidence="8" type="ORF">HPB52_006804</name>
</gene>
<dbReference type="Proteomes" id="UP000821837">
    <property type="component" value="Chromosome 10"/>
</dbReference>
<evidence type="ECO:0000256" key="1">
    <source>
        <dbReference type="ARBA" id="ARBA00004141"/>
    </source>
</evidence>
<evidence type="ECO:0000256" key="7">
    <source>
        <dbReference type="SAM" id="Phobius"/>
    </source>
</evidence>
<evidence type="ECO:0000256" key="4">
    <source>
        <dbReference type="ARBA" id="ARBA00022889"/>
    </source>
</evidence>
<keyword evidence="6 7" id="KW-0472">Membrane</keyword>
<comment type="subcellular location">
    <subcellularLocation>
        <location evidence="1">Membrane</location>
        <topology evidence="1">Multi-pass membrane protein</topology>
    </subcellularLocation>
</comment>
<reference evidence="8" key="1">
    <citation type="journal article" date="2020" name="Cell">
        <title>Large-Scale Comparative Analyses of Tick Genomes Elucidate Their Genetic Diversity and Vector Capacities.</title>
        <authorList>
            <consortium name="Tick Genome and Microbiome Consortium (TIGMIC)"/>
            <person name="Jia N."/>
            <person name="Wang J."/>
            <person name="Shi W."/>
            <person name="Du L."/>
            <person name="Sun Y."/>
            <person name="Zhan W."/>
            <person name="Jiang J.F."/>
            <person name="Wang Q."/>
            <person name="Zhang B."/>
            <person name="Ji P."/>
            <person name="Bell-Sakyi L."/>
            <person name="Cui X.M."/>
            <person name="Yuan T.T."/>
            <person name="Jiang B.G."/>
            <person name="Yang W.F."/>
            <person name="Lam T.T."/>
            <person name="Chang Q.C."/>
            <person name="Ding S.J."/>
            <person name="Wang X.J."/>
            <person name="Zhu J.G."/>
            <person name="Ruan X.D."/>
            <person name="Zhao L."/>
            <person name="Wei J.T."/>
            <person name="Ye R.Z."/>
            <person name="Que T.C."/>
            <person name="Du C.H."/>
            <person name="Zhou Y.H."/>
            <person name="Cheng J.X."/>
            <person name="Dai P.F."/>
            <person name="Guo W.B."/>
            <person name="Han X.H."/>
            <person name="Huang E.J."/>
            <person name="Li L.F."/>
            <person name="Wei W."/>
            <person name="Gao Y.C."/>
            <person name="Liu J.Z."/>
            <person name="Shao H.Z."/>
            <person name="Wang X."/>
            <person name="Wang C.C."/>
            <person name="Yang T.C."/>
            <person name="Huo Q.B."/>
            <person name="Li W."/>
            <person name="Chen H.Y."/>
            <person name="Chen S.E."/>
            <person name="Zhou L.G."/>
            <person name="Ni X.B."/>
            <person name="Tian J.H."/>
            <person name="Sheng Y."/>
            <person name="Liu T."/>
            <person name="Pan Y.S."/>
            <person name="Xia L.Y."/>
            <person name="Li J."/>
            <person name="Zhao F."/>
            <person name="Cao W.C."/>
        </authorList>
    </citation>
    <scope>NUCLEOTIDE SEQUENCE</scope>
    <source>
        <strain evidence="8">Rsan-2018</strain>
    </source>
</reference>
<comment type="similarity">
    <text evidence="2">Belongs to the ninjurin family.</text>
</comment>
<keyword evidence="3 7" id="KW-0812">Transmembrane</keyword>
<dbReference type="Pfam" id="PF04923">
    <property type="entry name" value="Ninjurin"/>
    <property type="match status" value="1"/>
</dbReference>
<dbReference type="InterPro" id="IPR007007">
    <property type="entry name" value="Ninjurin"/>
</dbReference>
<keyword evidence="5 7" id="KW-1133">Transmembrane helix</keyword>
<dbReference type="GO" id="GO:0007155">
    <property type="term" value="P:cell adhesion"/>
    <property type="evidence" value="ECO:0007669"/>
    <property type="project" value="UniProtKB-KW"/>
</dbReference>
<dbReference type="AlphaFoldDB" id="A0A9D4T576"/>
<keyword evidence="4" id="KW-0130">Cell adhesion</keyword>
<evidence type="ECO:0000313" key="9">
    <source>
        <dbReference type="Proteomes" id="UP000821837"/>
    </source>
</evidence>
<feature type="transmembrane region" description="Helical" evidence="7">
    <location>
        <begin position="42"/>
        <end position="70"/>
    </location>
</feature>
<name>A0A9D4T576_RHISA</name>
<proteinExistence type="inferred from homology"/>
<keyword evidence="9" id="KW-1185">Reference proteome</keyword>
<dbReference type="GO" id="GO:0016020">
    <property type="term" value="C:membrane"/>
    <property type="evidence" value="ECO:0007669"/>
    <property type="project" value="UniProtKB-SubCell"/>
</dbReference>
<dbReference type="OrthoDB" id="6114058at2759"/>
<evidence type="ECO:0000256" key="2">
    <source>
        <dbReference type="ARBA" id="ARBA00008141"/>
    </source>
</evidence>
<accession>A0A9D4T576</accession>
<evidence type="ECO:0000256" key="5">
    <source>
        <dbReference type="ARBA" id="ARBA00022989"/>
    </source>
</evidence>
<evidence type="ECO:0000313" key="8">
    <source>
        <dbReference type="EMBL" id="KAH7975927.1"/>
    </source>
</evidence>
<dbReference type="GO" id="GO:0042246">
    <property type="term" value="P:tissue regeneration"/>
    <property type="evidence" value="ECO:0007669"/>
    <property type="project" value="InterPro"/>
</dbReference>
<reference evidence="8" key="2">
    <citation type="submission" date="2021-09" db="EMBL/GenBank/DDBJ databases">
        <authorList>
            <person name="Jia N."/>
            <person name="Wang J."/>
            <person name="Shi W."/>
            <person name="Du L."/>
            <person name="Sun Y."/>
            <person name="Zhan W."/>
            <person name="Jiang J."/>
            <person name="Wang Q."/>
            <person name="Zhang B."/>
            <person name="Ji P."/>
            <person name="Sakyi L.B."/>
            <person name="Cui X."/>
            <person name="Yuan T."/>
            <person name="Jiang B."/>
            <person name="Yang W."/>
            <person name="Lam T.T.-Y."/>
            <person name="Chang Q."/>
            <person name="Ding S."/>
            <person name="Wang X."/>
            <person name="Zhu J."/>
            <person name="Ruan X."/>
            <person name="Zhao L."/>
            <person name="Wei J."/>
            <person name="Que T."/>
            <person name="Du C."/>
            <person name="Cheng J."/>
            <person name="Dai P."/>
            <person name="Han X."/>
            <person name="Huang E."/>
            <person name="Gao Y."/>
            <person name="Liu J."/>
            <person name="Shao H."/>
            <person name="Ye R."/>
            <person name="Li L."/>
            <person name="Wei W."/>
            <person name="Wang X."/>
            <person name="Wang C."/>
            <person name="Huo Q."/>
            <person name="Li W."/>
            <person name="Guo W."/>
            <person name="Chen H."/>
            <person name="Chen S."/>
            <person name="Zhou L."/>
            <person name="Zhou L."/>
            <person name="Ni X."/>
            <person name="Tian J."/>
            <person name="Zhou Y."/>
            <person name="Sheng Y."/>
            <person name="Liu T."/>
            <person name="Pan Y."/>
            <person name="Xia L."/>
            <person name="Li J."/>
            <person name="Zhao F."/>
            <person name="Cao W."/>
        </authorList>
    </citation>
    <scope>NUCLEOTIDE SEQUENCE</scope>
    <source>
        <strain evidence="8">Rsan-2018</strain>
        <tissue evidence="8">Larvae</tissue>
    </source>
</reference>
<sequence length="128" mass="13781">MNTNRYATKKTLAQGLLDVALLTANTSQLKSVIQRGPQHEFYTLLLVLLSLSIGLQIMVGIVFLVLGFINVNNENNHRLADILNNVATAAVFGVTVVNILSASFDSPDYGVGLALQQPPNVVRPPAPK</sequence>
<dbReference type="VEuPathDB" id="VectorBase:RSAN_053141"/>